<evidence type="ECO:0000313" key="24">
    <source>
        <dbReference type="EMBL" id="VDN50236.1"/>
    </source>
</evidence>
<keyword evidence="7" id="KW-0050">Antiport</keyword>
<feature type="transmembrane region" description="Helical" evidence="22">
    <location>
        <begin position="22"/>
        <end position="43"/>
    </location>
</feature>
<dbReference type="OrthoDB" id="78669at2759"/>
<dbReference type="Proteomes" id="UP000038040">
    <property type="component" value="Unplaced"/>
</dbReference>
<dbReference type="NCBIfam" id="TIGR01297">
    <property type="entry name" value="CDF"/>
    <property type="match status" value="1"/>
</dbReference>
<evidence type="ECO:0000256" key="7">
    <source>
        <dbReference type="ARBA" id="ARBA00022449"/>
    </source>
</evidence>
<dbReference type="GO" id="GO:0005385">
    <property type="term" value="F:zinc ion transmembrane transporter activity"/>
    <property type="evidence" value="ECO:0007669"/>
    <property type="project" value="InterPro"/>
</dbReference>
<feature type="domain" description="Cation efflux protein transmembrane" evidence="23">
    <location>
        <begin position="402"/>
        <end position="652"/>
    </location>
</feature>
<evidence type="ECO:0000256" key="11">
    <source>
        <dbReference type="ARBA" id="ARBA00022906"/>
    </source>
</evidence>
<name>A0A158Q3W6_DRAME</name>
<comment type="catalytic activity">
    <reaction evidence="20">
        <text>Zn(2+)(in) + 2 H(+)(out) = Zn(2+)(out) + 2 H(+)(in)</text>
        <dbReference type="Rhea" id="RHEA:72627"/>
        <dbReference type="ChEBI" id="CHEBI:15378"/>
        <dbReference type="ChEBI" id="CHEBI:29105"/>
    </reaction>
</comment>
<accession>A0A158Q3W6</accession>
<feature type="compositionally biased region" description="Basic residues" evidence="21">
    <location>
        <begin position="556"/>
        <end position="567"/>
    </location>
</feature>
<comment type="similarity">
    <text evidence="5">Belongs to the cation diffusion facilitator (CDF) transporter (TC 2.A.4) family. SLC30A subfamily.</text>
</comment>
<dbReference type="Proteomes" id="UP000274756">
    <property type="component" value="Unassembled WGS sequence"/>
</dbReference>
<dbReference type="WBParaSite" id="DME_0000334301-mRNA-1">
    <property type="protein sequence ID" value="DME_0000334301-mRNA-1"/>
    <property type="gene ID" value="DME_0000334301"/>
</dbReference>
<evidence type="ECO:0000256" key="16">
    <source>
        <dbReference type="ARBA" id="ARBA00038531"/>
    </source>
</evidence>
<dbReference type="AlphaFoldDB" id="A0A158Q3W6"/>
<evidence type="ECO:0000256" key="6">
    <source>
        <dbReference type="ARBA" id="ARBA00022448"/>
    </source>
</evidence>
<dbReference type="InterPro" id="IPR002524">
    <property type="entry name" value="Cation_efflux"/>
</dbReference>
<comment type="subcellular location">
    <subcellularLocation>
        <location evidence="3">Cytoplasmic vesicle</location>
        <location evidence="3">COPII-coated vesicle membrane</location>
        <topology evidence="3">Multi-pass membrane protein</topology>
    </subcellularLocation>
    <subcellularLocation>
        <location evidence="4">Cytoplasmic vesicle</location>
        <location evidence="4">Secretory vesicle membrane</location>
        <topology evidence="4">Multi-pass membrane protein</topology>
    </subcellularLocation>
    <subcellularLocation>
        <location evidence="2">Golgi apparatus</location>
        <location evidence="2">Golgi stack membrane</location>
        <topology evidence="2">Multi-pass membrane protein</topology>
    </subcellularLocation>
    <subcellularLocation>
        <location evidence="1">Golgi apparatus</location>
        <location evidence="1">trans-Golgi network membrane</location>
        <topology evidence="1">Multi-pass membrane protein</topology>
    </subcellularLocation>
</comment>
<organism evidence="25 27">
    <name type="scientific">Dracunculus medinensis</name>
    <name type="common">Guinea worm</name>
    <dbReference type="NCBI Taxonomy" id="318479"/>
    <lineage>
        <taxon>Eukaryota</taxon>
        <taxon>Metazoa</taxon>
        <taxon>Ecdysozoa</taxon>
        <taxon>Nematoda</taxon>
        <taxon>Chromadorea</taxon>
        <taxon>Rhabditida</taxon>
        <taxon>Spirurina</taxon>
        <taxon>Dracunculoidea</taxon>
        <taxon>Dracunculidae</taxon>
        <taxon>Dracunculus</taxon>
    </lineage>
</organism>
<evidence type="ECO:0000256" key="13">
    <source>
        <dbReference type="ARBA" id="ARBA00023034"/>
    </source>
</evidence>
<evidence type="ECO:0000256" key="15">
    <source>
        <dbReference type="ARBA" id="ARBA00023136"/>
    </source>
</evidence>
<evidence type="ECO:0000256" key="2">
    <source>
        <dbReference type="ARBA" id="ARBA00004205"/>
    </source>
</evidence>
<keyword evidence="9" id="KW-0479">Metal-binding</keyword>
<feature type="transmembrane region" description="Helical" evidence="22">
    <location>
        <begin position="466"/>
        <end position="485"/>
    </location>
</feature>
<evidence type="ECO:0000259" key="23">
    <source>
        <dbReference type="Pfam" id="PF01545"/>
    </source>
</evidence>
<keyword evidence="11" id="KW-0864">Zinc transport</keyword>
<feature type="region of interest" description="Disordered" evidence="21">
    <location>
        <begin position="545"/>
        <end position="584"/>
    </location>
</feature>
<dbReference type="STRING" id="318479.A0A158Q3W6"/>
<dbReference type="Gene3D" id="1.20.1510.10">
    <property type="entry name" value="Cation efflux protein transmembrane domain"/>
    <property type="match status" value="1"/>
</dbReference>
<evidence type="ECO:0000256" key="9">
    <source>
        <dbReference type="ARBA" id="ARBA00022723"/>
    </source>
</evidence>
<feature type="transmembrane region" description="Helical" evidence="22">
    <location>
        <begin position="257"/>
        <end position="278"/>
    </location>
</feature>
<evidence type="ECO:0000256" key="5">
    <source>
        <dbReference type="ARBA" id="ARBA00008873"/>
    </source>
</evidence>
<dbReference type="GO" id="GO:0006882">
    <property type="term" value="P:intracellular zinc ion homeostasis"/>
    <property type="evidence" value="ECO:0007669"/>
    <property type="project" value="InterPro"/>
</dbReference>
<evidence type="ECO:0000256" key="12">
    <source>
        <dbReference type="ARBA" id="ARBA00022989"/>
    </source>
</evidence>
<dbReference type="GO" id="GO:1904257">
    <property type="term" value="P:zinc ion import into Golgi lumen"/>
    <property type="evidence" value="ECO:0007669"/>
    <property type="project" value="TreeGrafter"/>
</dbReference>
<evidence type="ECO:0000256" key="17">
    <source>
        <dbReference type="ARBA" id="ARBA00040846"/>
    </source>
</evidence>
<dbReference type="GO" id="GO:0046872">
    <property type="term" value="F:metal ion binding"/>
    <property type="evidence" value="ECO:0007669"/>
    <property type="project" value="UniProtKB-KW"/>
</dbReference>
<keyword evidence="13" id="KW-0333">Golgi apparatus</keyword>
<keyword evidence="8 22" id="KW-0812">Transmembrane</keyword>
<keyword evidence="15 22" id="KW-0472">Membrane</keyword>
<evidence type="ECO:0000256" key="22">
    <source>
        <dbReference type="SAM" id="Phobius"/>
    </source>
</evidence>
<feature type="transmembrane region" description="Helical" evidence="22">
    <location>
        <begin position="290"/>
        <end position="313"/>
    </location>
</feature>
<dbReference type="EMBL" id="UYYG01000002">
    <property type="protein sequence ID" value="VDN50236.1"/>
    <property type="molecule type" value="Genomic_DNA"/>
</dbReference>
<feature type="transmembrane region" description="Helical" evidence="22">
    <location>
        <begin position="88"/>
        <end position="106"/>
    </location>
</feature>
<evidence type="ECO:0000256" key="4">
    <source>
        <dbReference type="ARBA" id="ARBA00004638"/>
    </source>
</evidence>
<dbReference type="Pfam" id="PF01545">
    <property type="entry name" value="Cation_efflux"/>
    <property type="match status" value="1"/>
</dbReference>
<proteinExistence type="inferred from homology"/>
<evidence type="ECO:0000256" key="1">
    <source>
        <dbReference type="ARBA" id="ARBA00004166"/>
    </source>
</evidence>
<feature type="transmembrane region" description="Helical" evidence="22">
    <location>
        <begin position="49"/>
        <end position="68"/>
    </location>
</feature>
<reference evidence="27" key="1">
    <citation type="submission" date="2016-04" db="UniProtKB">
        <authorList>
            <consortium name="WormBaseParasite"/>
        </authorList>
    </citation>
    <scope>IDENTIFICATION</scope>
</reference>
<dbReference type="PANTHER" id="PTHR45755">
    <property type="match status" value="1"/>
</dbReference>
<dbReference type="SUPFAM" id="SSF161111">
    <property type="entry name" value="Cation efflux protein transmembrane domain-like"/>
    <property type="match status" value="1"/>
</dbReference>
<gene>
    <name evidence="24" type="ORF">DME_LOCUS209</name>
</gene>
<feature type="transmembrane region" description="Helical" evidence="22">
    <location>
        <begin position="401"/>
        <end position="421"/>
    </location>
</feature>
<feature type="transmembrane region" description="Helical" evidence="22">
    <location>
        <begin position="595"/>
        <end position="617"/>
    </location>
</feature>
<evidence type="ECO:0000313" key="27">
    <source>
        <dbReference type="WBParaSite" id="DME_0000334301-mRNA-1"/>
    </source>
</evidence>
<keyword evidence="12 22" id="KW-1133">Transmembrane helix</keyword>
<evidence type="ECO:0000256" key="19">
    <source>
        <dbReference type="ARBA" id="ARBA00042217"/>
    </source>
</evidence>
<evidence type="ECO:0000256" key="14">
    <source>
        <dbReference type="ARBA" id="ARBA00023065"/>
    </source>
</evidence>
<evidence type="ECO:0000256" key="18">
    <source>
        <dbReference type="ARBA" id="ARBA00042038"/>
    </source>
</evidence>
<dbReference type="PANTHER" id="PTHR45755:SF1">
    <property type="entry name" value="PROTON-COUPLED ZINC ANTIPORTER SLC30A5"/>
    <property type="match status" value="1"/>
</dbReference>
<evidence type="ECO:0000256" key="8">
    <source>
        <dbReference type="ARBA" id="ARBA00022692"/>
    </source>
</evidence>
<feature type="transmembrane region" description="Helical" evidence="22">
    <location>
        <begin position="145"/>
        <end position="162"/>
    </location>
</feature>
<keyword evidence="10" id="KW-0862">Zinc</keyword>
<dbReference type="InterPro" id="IPR045316">
    <property type="entry name" value="Msc2-like"/>
</dbReference>
<feature type="transmembrane region" description="Helical" evidence="22">
    <location>
        <begin position="228"/>
        <end position="251"/>
    </location>
</feature>
<feature type="transmembrane region" description="Helical" evidence="22">
    <location>
        <begin position="505"/>
        <end position="522"/>
    </location>
</feature>
<reference evidence="24 26" key="2">
    <citation type="submission" date="2018-11" db="EMBL/GenBank/DDBJ databases">
        <authorList>
            <consortium name="Pathogen Informatics"/>
        </authorList>
    </citation>
    <scope>NUCLEOTIDE SEQUENCE [LARGE SCALE GENOMIC DNA]</scope>
</reference>
<feature type="transmembrane region" description="Helical" evidence="22">
    <location>
        <begin position="112"/>
        <end position="133"/>
    </location>
</feature>
<sequence>MLAHDFLKKDDRGFRPTSSSRSAWYFTLLIAVKLLRCFGIFIVDVLAKQIHIVTLLWLLKIVASAILIPVQKPLSHGKSLKRTLLMRIIQLTFFNCFIEILWFYGITFCGPFRSILVFEQSPAVILVAIMTVLKGSSTPSKTRGLIALSIGYVALIVMDRDTTVESDHLKSHSHQSVLNHLFYHAIHWSGVSDHKSGVLLLIFALFMKMAYDSCFRRLAVEIGGPKRLYSIILFFSAIVLTPLAVLAITNGSHIESYTQFCLLLLASGIIIMVFDFYAESICFQHVADPVMAAARWSPMIMFACAFGLAWMWYTPSLHQSGNHALSGGVFLTLICFTIASYALTSSNTPRIRAGHYVGLSETGLPLYTYGEAFLQKTSRSIMLFVKETLAEVLCNSDSRRIFWFLCANLMFCGVEFLYGFWTNSLGLISDGFHMLFDCSALVMGLIASVMSRWPASKYYSYGYGRVEVLSGFINALFLVVIAFFIFLEALERLYDPPDIHTEKLMFVAVCGLIINIFGMFAFHGGHAHTHAGGNSHSHISGYESCHGHSHNSNSHGHNRHHSHSGHHGHSDSGHSHLHNSGPYEHRGENANMRGVFLHVLADTLGSVFVIISTILMQSFGWKWVDPFCSLILSMLILTSVIPLLKASMATLMQNIPPELEEDFDHTLNNILHIDGVISFSRSHLWQLKSDVNIVSIHLQTTSDTNDQIIRHKVQKLLKAIGITQICIQIEKDYFLQQIQLICPLYHLPHRVNKGVSLEHMELNQCCDNHNHSCNHHEQVNSSCDKYVRGSSNHEQSRDNIFDNSFSKPITGPIIYSHLHDYH</sequence>
<feature type="transmembrane region" description="Helical" evidence="22">
    <location>
        <begin position="433"/>
        <end position="454"/>
    </location>
</feature>
<evidence type="ECO:0000313" key="25">
    <source>
        <dbReference type="Proteomes" id="UP000038040"/>
    </source>
</evidence>
<dbReference type="InterPro" id="IPR058533">
    <property type="entry name" value="Cation_efflux_TM"/>
</dbReference>
<feature type="transmembrane region" description="Helical" evidence="22">
    <location>
        <begin position="325"/>
        <end position="343"/>
    </location>
</feature>
<evidence type="ECO:0000256" key="10">
    <source>
        <dbReference type="ARBA" id="ARBA00022833"/>
    </source>
</evidence>
<dbReference type="GO" id="GO:0015297">
    <property type="term" value="F:antiporter activity"/>
    <property type="evidence" value="ECO:0007669"/>
    <property type="project" value="UniProtKB-KW"/>
</dbReference>
<evidence type="ECO:0000256" key="20">
    <source>
        <dbReference type="ARBA" id="ARBA00048349"/>
    </source>
</evidence>
<protein>
    <recommendedName>
        <fullName evidence="17">Proton-coupled zinc antiporter SLC30A5</fullName>
    </recommendedName>
    <alternativeName>
        <fullName evidence="19">Solute carrier family 30 member 5</fullName>
    </alternativeName>
    <alternativeName>
        <fullName evidence="18">Zinc transporter 5</fullName>
    </alternativeName>
</protein>
<dbReference type="InterPro" id="IPR027469">
    <property type="entry name" value="Cation_efflux_TMD_sf"/>
</dbReference>
<comment type="subunit">
    <text evidence="16">Heterodimer with SLC30A6/ZNT6; form a functional zinc ion transmembrane transporter.</text>
</comment>
<feature type="transmembrane region" description="Helical" evidence="22">
    <location>
        <begin position="623"/>
        <end position="644"/>
    </location>
</feature>
<keyword evidence="26" id="KW-1185">Reference proteome</keyword>
<evidence type="ECO:0000256" key="3">
    <source>
        <dbReference type="ARBA" id="ARBA00004557"/>
    </source>
</evidence>
<keyword evidence="6" id="KW-0813">Transport</keyword>
<feature type="transmembrane region" description="Helical" evidence="22">
    <location>
        <begin position="182"/>
        <end position="207"/>
    </location>
</feature>
<keyword evidence="14" id="KW-0406">Ion transport</keyword>
<evidence type="ECO:0000313" key="26">
    <source>
        <dbReference type="Proteomes" id="UP000274756"/>
    </source>
</evidence>
<dbReference type="GO" id="GO:0032580">
    <property type="term" value="C:Golgi cisterna membrane"/>
    <property type="evidence" value="ECO:0007669"/>
    <property type="project" value="UniProtKB-SubCell"/>
</dbReference>
<evidence type="ECO:0000256" key="21">
    <source>
        <dbReference type="SAM" id="MobiDB-lite"/>
    </source>
</evidence>
<dbReference type="GO" id="GO:0012507">
    <property type="term" value="C:ER to Golgi transport vesicle membrane"/>
    <property type="evidence" value="ECO:0007669"/>
    <property type="project" value="UniProtKB-SubCell"/>
</dbReference>